<dbReference type="AlphaFoldDB" id="A0A934PUZ4"/>
<evidence type="ECO:0000259" key="1">
    <source>
        <dbReference type="Pfam" id="PF13468"/>
    </source>
</evidence>
<protein>
    <submittedName>
        <fullName evidence="2">VOC family protein</fullName>
    </submittedName>
</protein>
<dbReference type="EMBL" id="JAEDAO010000001">
    <property type="protein sequence ID" value="MBK0390965.1"/>
    <property type="molecule type" value="Genomic_DNA"/>
</dbReference>
<gene>
    <name evidence="2" type="ORF">I8E28_00050</name>
</gene>
<dbReference type="SUPFAM" id="SSF54593">
    <property type="entry name" value="Glyoxalase/Bleomycin resistance protein/Dihydroxybiphenyl dioxygenase"/>
    <property type="match status" value="1"/>
</dbReference>
<keyword evidence="3" id="KW-1185">Reference proteome</keyword>
<name>A0A934PUZ4_9BURK</name>
<dbReference type="Gene3D" id="3.10.180.10">
    <property type="entry name" value="2,3-Dihydroxybiphenyl 1,2-Dioxygenase, domain 1"/>
    <property type="match status" value="1"/>
</dbReference>
<reference evidence="2" key="1">
    <citation type="submission" date="2020-12" db="EMBL/GenBank/DDBJ databases">
        <title>Ramlibacter sp. nov., isolated from a freshwater alga, Cryptomonas.</title>
        <authorList>
            <person name="Kim H.M."/>
            <person name="Jeon C.O."/>
        </authorList>
    </citation>
    <scope>NUCLEOTIDE SEQUENCE</scope>
    <source>
        <strain evidence="2">CrO1</strain>
    </source>
</reference>
<accession>A0A934PUZ4</accession>
<evidence type="ECO:0000313" key="2">
    <source>
        <dbReference type="EMBL" id="MBK0390965.1"/>
    </source>
</evidence>
<dbReference type="InterPro" id="IPR029068">
    <property type="entry name" value="Glyas_Bleomycin-R_OHBP_Dase"/>
</dbReference>
<comment type="caution">
    <text evidence="2">The sequence shown here is derived from an EMBL/GenBank/DDBJ whole genome shotgun (WGS) entry which is preliminary data.</text>
</comment>
<feature type="domain" description="Glyoxalase-like" evidence="1">
    <location>
        <begin position="6"/>
        <end position="194"/>
    </location>
</feature>
<sequence length="228" mass="24583">MTGTRIDHLVVGADSLAQGTAWCERTLGVTPGPGGEHAFMGTHNRLLRIATVDHPRTYFEVIAPNPAVPQAPEGRRRWFDLDEPRVRDALRTHGPRLLHWVVQVPDLTAAVAAWQALGIERGRIVAASRETPRGLLRWEITVRDDGQRLFDGCLPTLIAWGDVHPAATMPDSGVTLHGVRVRHPQAALLGRAFAAIGLEGVELAEGSPNLGVTLLGPRGTARLASDGL</sequence>
<dbReference type="InterPro" id="IPR025870">
    <property type="entry name" value="Glyoxalase-like_dom"/>
</dbReference>
<dbReference type="Proteomes" id="UP000617041">
    <property type="component" value="Unassembled WGS sequence"/>
</dbReference>
<dbReference type="Pfam" id="PF13468">
    <property type="entry name" value="Glyoxalase_3"/>
    <property type="match status" value="1"/>
</dbReference>
<evidence type="ECO:0000313" key="3">
    <source>
        <dbReference type="Proteomes" id="UP000617041"/>
    </source>
</evidence>
<organism evidence="2 3">
    <name type="scientific">Ramlibacter algicola</name>
    <dbReference type="NCBI Taxonomy" id="2795217"/>
    <lineage>
        <taxon>Bacteria</taxon>
        <taxon>Pseudomonadati</taxon>
        <taxon>Pseudomonadota</taxon>
        <taxon>Betaproteobacteria</taxon>
        <taxon>Burkholderiales</taxon>
        <taxon>Comamonadaceae</taxon>
        <taxon>Ramlibacter</taxon>
    </lineage>
</organism>
<proteinExistence type="predicted"/>
<dbReference type="RefSeq" id="WP_200785813.1">
    <property type="nucleotide sequence ID" value="NZ_JAEDAO010000001.1"/>
</dbReference>